<dbReference type="GO" id="GO:0003735">
    <property type="term" value="F:structural constituent of ribosome"/>
    <property type="evidence" value="ECO:0007669"/>
    <property type="project" value="InterPro"/>
</dbReference>
<evidence type="ECO:0000256" key="4">
    <source>
        <dbReference type="ARBA" id="ARBA00022496"/>
    </source>
</evidence>
<feature type="transmembrane region" description="Helical" evidence="12">
    <location>
        <begin position="222"/>
        <end position="241"/>
    </location>
</feature>
<dbReference type="SUPFAM" id="SSF54211">
    <property type="entry name" value="Ribosomal protein S5 domain 2-like"/>
    <property type="match status" value="1"/>
</dbReference>
<dbReference type="PANTHER" id="PTHR31632:SF2">
    <property type="entry name" value="PLASMA MEMBRANE IRON PERMEASE"/>
    <property type="match status" value="1"/>
</dbReference>
<dbReference type="GO" id="GO:0015093">
    <property type="term" value="F:ferrous iron transmembrane transporter activity"/>
    <property type="evidence" value="ECO:0007669"/>
    <property type="project" value="TreeGrafter"/>
</dbReference>
<reference evidence="13 14" key="1">
    <citation type="journal article" date="2019" name="Sci. Rep.">
        <title>Comparative genomics of chytrid fungi reveal insights into the obligate biotrophic and pathogenic lifestyle of Synchytrium endobioticum.</title>
        <authorList>
            <person name="van de Vossenberg B.T.L.H."/>
            <person name="Warris S."/>
            <person name="Nguyen H.D.T."/>
            <person name="van Gent-Pelzer M.P.E."/>
            <person name="Joly D.L."/>
            <person name="van de Geest H.C."/>
            <person name="Bonants P.J.M."/>
            <person name="Smith D.S."/>
            <person name="Levesque C.A."/>
            <person name="van der Lee T.A.J."/>
        </authorList>
    </citation>
    <scope>NUCLEOTIDE SEQUENCE [LARGE SCALE GENOMIC DNA]</scope>
    <source>
        <strain evidence="13 14">CBS 675.73</strain>
    </source>
</reference>
<comment type="similarity">
    <text evidence="3">Belongs to the oxidase-dependent Fe transporter (OFeT) (TC 9.A.10.1) family.</text>
</comment>
<dbReference type="GO" id="GO:0006412">
    <property type="term" value="P:translation"/>
    <property type="evidence" value="ECO:0007669"/>
    <property type="project" value="InterPro"/>
</dbReference>
<dbReference type="GO" id="GO:0033573">
    <property type="term" value="C:high-affinity iron permease complex"/>
    <property type="evidence" value="ECO:0007669"/>
    <property type="project" value="InterPro"/>
</dbReference>
<comment type="caution">
    <text evidence="13">The sequence shown here is derived from an EMBL/GenBank/DDBJ whole genome shotgun (WGS) entry which is preliminary data.</text>
</comment>
<evidence type="ECO:0000313" key="14">
    <source>
        <dbReference type="Proteomes" id="UP000320333"/>
    </source>
</evidence>
<comment type="subcellular location">
    <subcellularLocation>
        <location evidence="1">Membrane</location>
        <topology evidence="1">Multi-pass membrane protein</topology>
    </subcellularLocation>
</comment>
<dbReference type="InterPro" id="IPR020574">
    <property type="entry name" value="Ribosomal_uS9_CS"/>
</dbReference>
<accession>A0A507FCS6</accession>
<dbReference type="OrthoDB" id="4364at2759"/>
<evidence type="ECO:0000256" key="7">
    <source>
        <dbReference type="ARBA" id="ARBA00022989"/>
    </source>
</evidence>
<evidence type="ECO:0000256" key="2">
    <source>
        <dbReference type="ARBA" id="ARBA00005251"/>
    </source>
</evidence>
<dbReference type="PANTHER" id="PTHR31632">
    <property type="entry name" value="IRON TRANSPORTER FTH1"/>
    <property type="match status" value="1"/>
</dbReference>
<feature type="transmembrane region" description="Helical" evidence="12">
    <location>
        <begin position="189"/>
        <end position="210"/>
    </location>
</feature>
<evidence type="ECO:0000256" key="10">
    <source>
        <dbReference type="RuleBase" id="RU003815"/>
    </source>
</evidence>
<keyword evidence="7 12" id="KW-1133">Transmembrane helix</keyword>
<protein>
    <recommendedName>
        <fullName evidence="15">30S ribosomal protein S9</fullName>
    </recommendedName>
</protein>
<feature type="transmembrane region" description="Helical" evidence="12">
    <location>
        <begin position="46"/>
        <end position="67"/>
    </location>
</feature>
<evidence type="ECO:0008006" key="15">
    <source>
        <dbReference type="Google" id="ProtNLM"/>
    </source>
</evidence>
<keyword evidence="4" id="KW-0410">Iron transport</keyword>
<keyword evidence="14" id="KW-1185">Reference proteome</keyword>
<keyword evidence="4" id="KW-0406">Ion transport</keyword>
<dbReference type="InterPro" id="IPR020568">
    <property type="entry name" value="Ribosomal_Su5_D2-typ_SF"/>
</dbReference>
<evidence type="ECO:0000256" key="1">
    <source>
        <dbReference type="ARBA" id="ARBA00004141"/>
    </source>
</evidence>
<keyword evidence="8 12" id="KW-0472">Membrane</keyword>
<dbReference type="InterPro" id="IPR004923">
    <property type="entry name" value="FTR1/Fip1/EfeU"/>
</dbReference>
<feature type="transmembrane region" description="Helical" evidence="12">
    <location>
        <begin position="253"/>
        <end position="275"/>
    </location>
</feature>
<dbReference type="InterPro" id="IPR000754">
    <property type="entry name" value="Ribosomal_uS9"/>
</dbReference>
<name>A0A507FCS6_9FUNG</name>
<feature type="transmembrane region" description="Helical" evidence="12">
    <location>
        <begin position="87"/>
        <end position="105"/>
    </location>
</feature>
<organism evidence="13 14">
    <name type="scientific">Chytriomyces confervae</name>
    <dbReference type="NCBI Taxonomy" id="246404"/>
    <lineage>
        <taxon>Eukaryota</taxon>
        <taxon>Fungi</taxon>
        <taxon>Fungi incertae sedis</taxon>
        <taxon>Chytridiomycota</taxon>
        <taxon>Chytridiomycota incertae sedis</taxon>
        <taxon>Chytridiomycetes</taxon>
        <taxon>Chytridiales</taxon>
        <taxon>Chytriomycetaceae</taxon>
        <taxon>Chytriomyces</taxon>
    </lineage>
</organism>
<dbReference type="InterPro" id="IPR014721">
    <property type="entry name" value="Ribsml_uS5_D2-typ_fold_subgr"/>
</dbReference>
<dbReference type="Pfam" id="PF00380">
    <property type="entry name" value="Ribosomal_S9"/>
    <property type="match status" value="1"/>
</dbReference>
<evidence type="ECO:0000256" key="11">
    <source>
        <dbReference type="SAM" id="MobiDB-lite"/>
    </source>
</evidence>
<dbReference type="EMBL" id="QEAP01000179">
    <property type="protein sequence ID" value="TPX73545.1"/>
    <property type="molecule type" value="Genomic_DNA"/>
</dbReference>
<keyword evidence="5 12" id="KW-0812">Transmembrane</keyword>
<proteinExistence type="inferred from homology"/>
<feature type="region of interest" description="Disordered" evidence="11">
    <location>
        <begin position="639"/>
        <end position="659"/>
    </location>
</feature>
<keyword evidence="4" id="KW-0813">Transport</keyword>
<dbReference type="STRING" id="246404.A0A507FCS6"/>
<evidence type="ECO:0000256" key="8">
    <source>
        <dbReference type="ARBA" id="ARBA00023136"/>
    </source>
</evidence>
<feature type="transmembrane region" description="Helical" evidence="12">
    <location>
        <begin position="335"/>
        <end position="352"/>
    </location>
</feature>
<evidence type="ECO:0000256" key="5">
    <source>
        <dbReference type="ARBA" id="ARBA00022692"/>
    </source>
</evidence>
<dbReference type="Pfam" id="PF03239">
    <property type="entry name" value="FTR1"/>
    <property type="match status" value="1"/>
</dbReference>
<evidence type="ECO:0000256" key="3">
    <source>
        <dbReference type="ARBA" id="ARBA00008333"/>
    </source>
</evidence>
<dbReference type="GO" id="GO:0005840">
    <property type="term" value="C:ribosome"/>
    <property type="evidence" value="ECO:0007669"/>
    <property type="project" value="UniProtKB-KW"/>
</dbReference>
<gene>
    <name evidence="13" type="ORF">CcCBS67573_g05196</name>
</gene>
<sequence>MQGFSIPAFFVVLRASIEGSIVMGILLSFVHTVFKDDLELRRRLSRIVWLGFFGGIFGSCLAAAVLLDVWYKHDTFLWALVEDLWEAIMSLLTAFLLTALGIAFLKADTLAVTWEIPSSATKPTETVSLEIKPSFYPPRVSDTTLLEAIMSEGPSHPDDIHVEQDFSATSRSESTHEVKVRAPHSFSRVLLFWVPFVTTLREALDGVIFIGRIAAVESNSHIPAAFLAGFVCGCAIGFCIFQSGNSVKLHSFFFAASVTNFYIGAGMFSKAVHYFELYVWLSSVNESRIRKGPYYNTFTSAWNLKCCDPHDTRYFQWQLFAAVFGWTNSATFGSLAAYIVYWLLVSGILVGVKMWDRRRAQLEQTDLKDLVQQSPRVSIAARAATLIPLRTPFPAQLRASIRPVSSSPVCRTTATPSTSITETAFFTGNPAYFSLLLRLNSLIRQHSLPIQDPAVYESLRDELPQWMSRQEMMQLKQFRLTEGMHRDLVHKLNVLFTIPAKPESLIMLLQEYIRPGQELSPPPKVAPALDEHGRAFARASRKSAKVQAWVVAGTGEIYINGVHVAEYFKQIQDRELIVRPFELGNALGAYNVWAVVEGGGLNGQAAAVAVAVARGLTVHQPELNESFSKMGLTKIDRRQVERKKTGQPKARKKNTWLKR</sequence>
<dbReference type="Gene3D" id="3.30.230.10">
    <property type="match status" value="1"/>
</dbReference>
<feature type="compositionally biased region" description="Basic residues" evidence="11">
    <location>
        <begin position="645"/>
        <end position="659"/>
    </location>
</feature>
<dbReference type="Proteomes" id="UP000320333">
    <property type="component" value="Unassembled WGS sequence"/>
</dbReference>
<feature type="transmembrane region" description="Helical" evidence="12">
    <location>
        <begin position="6"/>
        <end position="34"/>
    </location>
</feature>
<dbReference type="AlphaFoldDB" id="A0A507FCS6"/>
<dbReference type="PROSITE" id="PS00360">
    <property type="entry name" value="RIBOSOMAL_S9"/>
    <property type="match status" value="1"/>
</dbReference>
<dbReference type="GO" id="GO:1990904">
    <property type="term" value="C:ribonucleoprotein complex"/>
    <property type="evidence" value="ECO:0007669"/>
    <property type="project" value="UniProtKB-KW"/>
</dbReference>
<evidence type="ECO:0000313" key="13">
    <source>
        <dbReference type="EMBL" id="TPX73545.1"/>
    </source>
</evidence>
<keyword evidence="9 10" id="KW-0687">Ribonucleoprotein</keyword>
<comment type="similarity">
    <text evidence="2 10">Belongs to the universal ribosomal protein uS9 family.</text>
</comment>
<keyword evidence="4" id="KW-0408">Iron</keyword>
<evidence type="ECO:0000256" key="9">
    <source>
        <dbReference type="ARBA" id="ARBA00023274"/>
    </source>
</evidence>
<evidence type="ECO:0000256" key="6">
    <source>
        <dbReference type="ARBA" id="ARBA00022980"/>
    </source>
</evidence>
<evidence type="ECO:0000256" key="12">
    <source>
        <dbReference type="SAM" id="Phobius"/>
    </source>
</evidence>
<keyword evidence="6 10" id="KW-0689">Ribosomal protein</keyword>